<protein>
    <submittedName>
        <fullName evidence="1">(diamondback moth) hypothetical protein</fullName>
    </submittedName>
</protein>
<dbReference type="EMBL" id="CAJHNJ030000005">
    <property type="protein sequence ID" value="CAG9098059.1"/>
    <property type="molecule type" value="Genomic_DNA"/>
</dbReference>
<keyword evidence="2" id="KW-1185">Reference proteome</keyword>
<accession>A0A8S4DA60</accession>
<organism evidence="1 2">
    <name type="scientific">Plutella xylostella</name>
    <name type="common">Diamondback moth</name>
    <name type="synonym">Plutella maculipennis</name>
    <dbReference type="NCBI Taxonomy" id="51655"/>
    <lineage>
        <taxon>Eukaryota</taxon>
        <taxon>Metazoa</taxon>
        <taxon>Ecdysozoa</taxon>
        <taxon>Arthropoda</taxon>
        <taxon>Hexapoda</taxon>
        <taxon>Insecta</taxon>
        <taxon>Pterygota</taxon>
        <taxon>Neoptera</taxon>
        <taxon>Endopterygota</taxon>
        <taxon>Lepidoptera</taxon>
        <taxon>Glossata</taxon>
        <taxon>Ditrysia</taxon>
        <taxon>Yponomeutoidea</taxon>
        <taxon>Plutellidae</taxon>
        <taxon>Plutella</taxon>
    </lineage>
</organism>
<comment type="caution">
    <text evidence="1">The sequence shown here is derived from an EMBL/GenBank/DDBJ whole genome shotgun (WGS) entry which is preliminary data.</text>
</comment>
<proteinExistence type="predicted"/>
<evidence type="ECO:0000313" key="2">
    <source>
        <dbReference type="Proteomes" id="UP000653454"/>
    </source>
</evidence>
<gene>
    <name evidence="1" type="ORF">PLXY2_LOCUS2236</name>
</gene>
<dbReference type="AlphaFoldDB" id="A0A8S4DA60"/>
<name>A0A8S4DA60_PLUXY</name>
<reference evidence="1" key="1">
    <citation type="submission" date="2020-11" db="EMBL/GenBank/DDBJ databases">
        <authorList>
            <person name="Whiteford S."/>
        </authorList>
    </citation>
    <scope>NUCLEOTIDE SEQUENCE</scope>
</reference>
<dbReference type="Proteomes" id="UP000653454">
    <property type="component" value="Unassembled WGS sequence"/>
</dbReference>
<evidence type="ECO:0000313" key="1">
    <source>
        <dbReference type="EMBL" id="CAG9098059.1"/>
    </source>
</evidence>
<sequence>MLETAGHVAAVSGRPRGGAAVEAAAAARRRRGACAGRLSPGAAASAQLRGGAPVDSRGALLASDNRTNPLIACESNENVNLAPSSVCLPVLAARPGGPRAAAAVAAVVCLRIN</sequence>